<dbReference type="GO" id="GO:0008270">
    <property type="term" value="F:zinc ion binding"/>
    <property type="evidence" value="ECO:0007669"/>
    <property type="project" value="InterPro"/>
</dbReference>
<feature type="non-terminal residue" evidence="2">
    <location>
        <position position="132"/>
    </location>
</feature>
<dbReference type="InterPro" id="IPR036875">
    <property type="entry name" value="Znf_CCHC_sf"/>
</dbReference>
<evidence type="ECO:0000256" key="1">
    <source>
        <dbReference type="ARBA" id="ARBA00022664"/>
    </source>
</evidence>
<dbReference type="OMA" id="ACAIFEC"/>
<accession>A0A5M3MJU5</accession>
<name>A0A5M3MJU5_CONPW</name>
<evidence type="ECO:0008006" key="4">
    <source>
        <dbReference type="Google" id="ProtNLM"/>
    </source>
</evidence>
<dbReference type="AlphaFoldDB" id="A0A5M3MJU5"/>
<feature type="non-terminal residue" evidence="2">
    <location>
        <position position="1"/>
    </location>
</feature>
<proteinExistence type="predicted"/>
<dbReference type="GO" id="GO:0003676">
    <property type="term" value="F:nucleic acid binding"/>
    <property type="evidence" value="ECO:0007669"/>
    <property type="project" value="InterPro"/>
</dbReference>
<protein>
    <recommendedName>
        <fullName evidence="4">CCHC-type domain-containing protein</fullName>
    </recommendedName>
</protein>
<gene>
    <name evidence="2" type="ORF">CONPUDRAFT_43446</name>
</gene>
<sequence length="132" mass="14674">KRQEGQGVACAIFECLTTEAADTLIRDGMVVMHRKLRPRKDRKEPIKCAKCQRWGHVAARCKAEGDTCAHCGEGHRTDKCSRGTTVRCVSCDSDTHSSSDRSCPEFLIRCAQMDARNPEGVLPYYGVQEVVT</sequence>
<evidence type="ECO:0000313" key="2">
    <source>
        <dbReference type="EMBL" id="EIW79482.1"/>
    </source>
</evidence>
<evidence type="ECO:0000313" key="3">
    <source>
        <dbReference type="Proteomes" id="UP000053558"/>
    </source>
</evidence>
<keyword evidence="1" id="KW-0507">mRNA processing</keyword>
<organism evidence="2 3">
    <name type="scientific">Coniophora puteana (strain RWD-64-598)</name>
    <name type="common">Brown rot fungus</name>
    <dbReference type="NCBI Taxonomy" id="741705"/>
    <lineage>
        <taxon>Eukaryota</taxon>
        <taxon>Fungi</taxon>
        <taxon>Dikarya</taxon>
        <taxon>Basidiomycota</taxon>
        <taxon>Agaricomycotina</taxon>
        <taxon>Agaricomycetes</taxon>
        <taxon>Agaricomycetidae</taxon>
        <taxon>Boletales</taxon>
        <taxon>Coniophorineae</taxon>
        <taxon>Coniophoraceae</taxon>
        <taxon>Coniophora</taxon>
    </lineage>
</organism>
<dbReference type="GO" id="GO:0006397">
    <property type="term" value="P:mRNA processing"/>
    <property type="evidence" value="ECO:0007669"/>
    <property type="project" value="UniProtKB-KW"/>
</dbReference>
<dbReference type="SUPFAM" id="SSF57756">
    <property type="entry name" value="Retrovirus zinc finger-like domains"/>
    <property type="match status" value="1"/>
</dbReference>
<reference evidence="3" key="1">
    <citation type="journal article" date="2012" name="Science">
        <title>The Paleozoic origin of enzymatic lignin decomposition reconstructed from 31 fungal genomes.</title>
        <authorList>
            <person name="Floudas D."/>
            <person name="Binder M."/>
            <person name="Riley R."/>
            <person name="Barry K."/>
            <person name="Blanchette R.A."/>
            <person name="Henrissat B."/>
            <person name="Martinez A.T."/>
            <person name="Otillar R."/>
            <person name="Spatafora J.W."/>
            <person name="Yadav J.S."/>
            <person name="Aerts A."/>
            <person name="Benoit I."/>
            <person name="Boyd A."/>
            <person name="Carlson A."/>
            <person name="Copeland A."/>
            <person name="Coutinho P.M."/>
            <person name="de Vries R.P."/>
            <person name="Ferreira P."/>
            <person name="Findley K."/>
            <person name="Foster B."/>
            <person name="Gaskell J."/>
            <person name="Glotzer D."/>
            <person name="Gorecki P."/>
            <person name="Heitman J."/>
            <person name="Hesse C."/>
            <person name="Hori C."/>
            <person name="Igarashi K."/>
            <person name="Jurgens J.A."/>
            <person name="Kallen N."/>
            <person name="Kersten P."/>
            <person name="Kohler A."/>
            <person name="Kuees U."/>
            <person name="Kumar T.K.A."/>
            <person name="Kuo A."/>
            <person name="LaButti K."/>
            <person name="Larrondo L.F."/>
            <person name="Lindquist E."/>
            <person name="Ling A."/>
            <person name="Lombard V."/>
            <person name="Lucas S."/>
            <person name="Lundell T."/>
            <person name="Martin R."/>
            <person name="McLaughlin D.J."/>
            <person name="Morgenstern I."/>
            <person name="Morin E."/>
            <person name="Murat C."/>
            <person name="Nagy L.G."/>
            <person name="Nolan M."/>
            <person name="Ohm R.A."/>
            <person name="Patyshakuliyeva A."/>
            <person name="Rokas A."/>
            <person name="Ruiz-Duenas F.J."/>
            <person name="Sabat G."/>
            <person name="Salamov A."/>
            <person name="Samejima M."/>
            <person name="Schmutz J."/>
            <person name="Slot J.C."/>
            <person name="St John F."/>
            <person name="Stenlid J."/>
            <person name="Sun H."/>
            <person name="Sun S."/>
            <person name="Syed K."/>
            <person name="Tsang A."/>
            <person name="Wiebenga A."/>
            <person name="Young D."/>
            <person name="Pisabarro A."/>
            <person name="Eastwood D.C."/>
            <person name="Martin F."/>
            <person name="Cullen D."/>
            <person name="Grigoriev I.V."/>
            <person name="Hibbett D.S."/>
        </authorList>
    </citation>
    <scope>NUCLEOTIDE SEQUENCE [LARGE SCALE GENOMIC DNA]</scope>
    <source>
        <strain evidence="3">RWD-64-598 SS2</strain>
    </source>
</reference>
<dbReference type="EMBL" id="JH711580">
    <property type="protein sequence ID" value="EIW79482.1"/>
    <property type="molecule type" value="Genomic_DNA"/>
</dbReference>
<dbReference type="GeneID" id="19206940"/>
<dbReference type="KEGG" id="cput:CONPUDRAFT_43446"/>
<dbReference type="Proteomes" id="UP000053558">
    <property type="component" value="Unassembled WGS sequence"/>
</dbReference>
<dbReference type="RefSeq" id="XP_007769718.1">
    <property type="nucleotide sequence ID" value="XM_007771528.1"/>
</dbReference>
<comment type="caution">
    <text evidence="2">The sequence shown here is derived from an EMBL/GenBank/DDBJ whole genome shotgun (WGS) entry which is preliminary data.</text>
</comment>
<dbReference type="OrthoDB" id="4230923at2759"/>
<keyword evidence="3" id="KW-1185">Reference proteome</keyword>